<dbReference type="STRING" id="690879.TSACC_21695"/>
<accession>A0A146G7E3</accession>
<dbReference type="EMBL" id="BDCO01000002">
    <property type="protein sequence ID" value="GAT33282.1"/>
    <property type="molecule type" value="Genomic_DNA"/>
</dbReference>
<gene>
    <name evidence="1" type="ORF">TSACC_21695</name>
</gene>
<dbReference type="Proteomes" id="UP000076023">
    <property type="component" value="Unassembled WGS sequence"/>
</dbReference>
<keyword evidence="2" id="KW-1185">Reference proteome</keyword>
<dbReference type="InParanoid" id="A0A146G7E3"/>
<reference evidence="2" key="1">
    <citation type="journal article" date="2017" name="Genome Announc.">
        <title>Draft Genome Sequence of Terrimicrobium sacchariphilum NM-5T, a Facultative Anaerobic Soil Bacterium of the Class Spartobacteria.</title>
        <authorList>
            <person name="Qiu Y.L."/>
            <person name="Tourlousse D.M."/>
            <person name="Matsuura N."/>
            <person name="Ohashi A."/>
            <person name="Sekiguchi Y."/>
        </authorList>
    </citation>
    <scope>NUCLEOTIDE SEQUENCE [LARGE SCALE GENOMIC DNA]</scope>
    <source>
        <strain evidence="2">NM-5</strain>
    </source>
</reference>
<organism evidence="1 2">
    <name type="scientific">Terrimicrobium sacchariphilum</name>
    <dbReference type="NCBI Taxonomy" id="690879"/>
    <lineage>
        <taxon>Bacteria</taxon>
        <taxon>Pseudomonadati</taxon>
        <taxon>Verrucomicrobiota</taxon>
        <taxon>Terrimicrobiia</taxon>
        <taxon>Terrimicrobiales</taxon>
        <taxon>Terrimicrobiaceae</taxon>
        <taxon>Terrimicrobium</taxon>
    </lineage>
</organism>
<evidence type="ECO:0000313" key="1">
    <source>
        <dbReference type="EMBL" id="GAT33282.1"/>
    </source>
</evidence>
<dbReference type="RefSeq" id="WP_075079036.1">
    <property type="nucleotide sequence ID" value="NZ_BDCO01000002.1"/>
</dbReference>
<evidence type="ECO:0000313" key="2">
    <source>
        <dbReference type="Proteomes" id="UP000076023"/>
    </source>
</evidence>
<comment type="caution">
    <text evidence="1">The sequence shown here is derived from an EMBL/GenBank/DDBJ whole genome shotgun (WGS) entry which is preliminary data.</text>
</comment>
<protein>
    <submittedName>
        <fullName evidence="1">Uncharacterized protein</fullName>
    </submittedName>
</protein>
<sequence>MNRSLGRFKLGFEKVELRIRSGEGGSAALCPVNGASGRITIGIETDLWEEVYSVLLHEAMEYALHRNGCSYSPSCDFTNNPGARTFVVDHQKFDLSCRMAGEFITECYSLLLLAWKKHTKQVQSRTLR</sequence>
<proteinExistence type="predicted"/>
<name>A0A146G7E3_TERSA</name>
<dbReference type="AlphaFoldDB" id="A0A146G7E3"/>